<dbReference type="AlphaFoldDB" id="A0A6B8KG18"/>
<dbReference type="SMART" id="SM00271">
    <property type="entry name" value="DnaJ"/>
    <property type="match status" value="1"/>
</dbReference>
<evidence type="ECO:0000259" key="2">
    <source>
        <dbReference type="PROSITE" id="PS50076"/>
    </source>
</evidence>
<dbReference type="InterPro" id="IPR036869">
    <property type="entry name" value="J_dom_sf"/>
</dbReference>
<dbReference type="InterPro" id="IPR001623">
    <property type="entry name" value="DnaJ_domain"/>
</dbReference>
<feature type="domain" description="J" evidence="2">
    <location>
        <begin position="144"/>
        <end position="201"/>
    </location>
</feature>
<dbReference type="PROSITE" id="PS50076">
    <property type="entry name" value="DNAJ_2"/>
    <property type="match status" value="1"/>
</dbReference>
<dbReference type="PANTHER" id="PTHR44145">
    <property type="entry name" value="DNAJ HOMOLOG SUBFAMILY A MEMBER 3, MITOCHONDRIAL"/>
    <property type="match status" value="1"/>
</dbReference>
<dbReference type="InterPro" id="IPR051938">
    <property type="entry name" value="Apopto_cytoskel_mod"/>
</dbReference>
<dbReference type="CDD" id="cd06257">
    <property type="entry name" value="DnaJ"/>
    <property type="match status" value="1"/>
</dbReference>
<reference evidence="3 4" key="1">
    <citation type="submission" date="2019-11" db="EMBL/GenBank/DDBJ databases">
        <title>The genome sequence of Methylocystis heyeri.</title>
        <authorList>
            <person name="Oshkin I.Y."/>
            <person name="Miroshnikov K."/>
            <person name="Dedysh S.N."/>
        </authorList>
    </citation>
    <scope>NUCLEOTIDE SEQUENCE [LARGE SCALE GENOMIC DNA]</scope>
    <source>
        <strain evidence="3 4">H2</strain>
    </source>
</reference>
<accession>A0A6B8KG18</accession>
<dbReference type="PANTHER" id="PTHR44145:SF3">
    <property type="entry name" value="DNAJ HOMOLOG SUBFAMILY A MEMBER 3, MITOCHONDRIAL"/>
    <property type="match status" value="1"/>
</dbReference>
<dbReference type="OrthoDB" id="9786294at2"/>
<evidence type="ECO:0000313" key="4">
    <source>
        <dbReference type="Proteomes" id="UP000309061"/>
    </source>
</evidence>
<keyword evidence="1" id="KW-0143">Chaperone</keyword>
<sequence>MDLNSPLFDRIRVKRQSEKEADRPRLRCDSPGCEAAGQYRAPMGRLREGQYFCFCLDHVREYNNSYNYFNGMSDEAVARYLKDATVGHRPTWSMGVAHGANGFQGGAHKPGGAEGDPFSAFRKRNTKRRPYKPSAPSYSPVTMRALDALGLDESASSEMIKSRYKELVKRHHPDANGGDRSTEEKLREIIHAYKTLRAARLV</sequence>
<evidence type="ECO:0000313" key="3">
    <source>
        <dbReference type="EMBL" id="QGM47344.1"/>
    </source>
</evidence>
<gene>
    <name evidence="3" type="ORF">H2LOC_017545</name>
</gene>
<dbReference type="SUPFAM" id="SSF46565">
    <property type="entry name" value="Chaperone J-domain"/>
    <property type="match status" value="1"/>
</dbReference>
<dbReference type="RefSeq" id="WP_136497410.1">
    <property type="nucleotide sequence ID" value="NZ_CP046052.1"/>
</dbReference>
<dbReference type="Gene3D" id="1.10.287.110">
    <property type="entry name" value="DnaJ domain"/>
    <property type="match status" value="1"/>
</dbReference>
<protein>
    <submittedName>
        <fullName evidence="3">DnaJ domain-containing protein</fullName>
    </submittedName>
</protein>
<dbReference type="EMBL" id="CP046052">
    <property type="protein sequence ID" value="QGM47344.1"/>
    <property type="molecule type" value="Genomic_DNA"/>
</dbReference>
<dbReference type="Proteomes" id="UP000309061">
    <property type="component" value="Chromosome"/>
</dbReference>
<name>A0A6B8KG18_9HYPH</name>
<evidence type="ECO:0000256" key="1">
    <source>
        <dbReference type="ARBA" id="ARBA00023186"/>
    </source>
</evidence>
<organism evidence="3 4">
    <name type="scientific">Methylocystis heyeri</name>
    <dbReference type="NCBI Taxonomy" id="391905"/>
    <lineage>
        <taxon>Bacteria</taxon>
        <taxon>Pseudomonadati</taxon>
        <taxon>Pseudomonadota</taxon>
        <taxon>Alphaproteobacteria</taxon>
        <taxon>Hyphomicrobiales</taxon>
        <taxon>Methylocystaceae</taxon>
        <taxon>Methylocystis</taxon>
    </lineage>
</organism>
<dbReference type="Pfam" id="PF00226">
    <property type="entry name" value="DnaJ"/>
    <property type="match status" value="1"/>
</dbReference>
<dbReference type="KEGG" id="mhey:H2LOC_017545"/>
<keyword evidence="4" id="KW-1185">Reference proteome</keyword>
<dbReference type="PRINTS" id="PR00625">
    <property type="entry name" value="JDOMAIN"/>
</dbReference>
<proteinExistence type="predicted"/>